<feature type="compositionally biased region" description="Basic and acidic residues" evidence="2">
    <location>
        <begin position="944"/>
        <end position="959"/>
    </location>
</feature>
<keyword evidence="5" id="KW-1185">Reference proteome</keyword>
<feature type="compositionally biased region" description="Low complexity" evidence="2">
    <location>
        <begin position="1146"/>
        <end position="1158"/>
    </location>
</feature>
<keyword evidence="1" id="KW-0175">Coiled coil</keyword>
<feature type="region of interest" description="Disordered" evidence="2">
    <location>
        <begin position="143"/>
        <end position="187"/>
    </location>
</feature>
<feature type="region of interest" description="Disordered" evidence="2">
    <location>
        <begin position="1054"/>
        <end position="1124"/>
    </location>
</feature>
<organism evidence="4 5">
    <name type="scientific">Tetraparma gracilis</name>
    <dbReference type="NCBI Taxonomy" id="2962635"/>
    <lineage>
        <taxon>Eukaryota</taxon>
        <taxon>Sar</taxon>
        <taxon>Stramenopiles</taxon>
        <taxon>Ochrophyta</taxon>
        <taxon>Bolidophyceae</taxon>
        <taxon>Parmales</taxon>
        <taxon>Triparmaceae</taxon>
        <taxon>Tetraparma</taxon>
    </lineage>
</organism>
<dbReference type="Pfam" id="PF00627">
    <property type="entry name" value="UBA"/>
    <property type="match status" value="1"/>
</dbReference>
<feature type="compositionally biased region" description="Basic and acidic residues" evidence="2">
    <location>
        <begin position="915"/>
        <end position="924"/>
    </location>
</feature>
<evidence type="ECO:0000256" key="2">
    <source>
        <dbReference type="SAM" id="MobiDB-lite"/>
    </source>
</evidence>
<feature type="region of interest" description="Disordered" evidence="2">
    <location>
        <begin position="1146"/>
        <end position="1184"/>
    </location>
</feature>
<feature type="domain" description="UBA" evidence="3">
    <location>
        <begin position="109"/>
        <end position="149"/>
    </location>
</feature>
<name>A0ABQ6M5Y0_9STRA</name>
<dbReference type="Gene3D" id="1.10.8.10">
    <property type="entry name" value="DNA helicase RuvA subunit, C-terminal domain"/>
    <property type="match status" value="1"/>
</dbReference>
<evidence type="ECO:0000256" key="1">
    <source>
        <dbReference type="SAM" id="Coils"/>
    </source>
</evidence>
<feature type="region of interest" description="Disordered" evidence="2">
    <location>
        <begin position="803"/>
        <end position="829"/>
    </location>
</feature>
<dbReference type="Proteomes" id="UP001165060">
    <property type="component" value="Unassembled WGS sequence"/>
</dbReference>
<evidence type="ECO:0000259" key="3">
    <source>
        <dbReference type="PROSITE" id="PS50030"/>
    </source>
</evidence>
<feature type="compositionally biased region" description="Basic and acidic residues" evidence="2">
    <location>
        <begin position="1054"/>
        <end position="1108"/>
    </location>
</feature>
<reference evidence="4 5" key="1">
    <citation type="journal article" date="2023" name="Commun. Biol.">
        <title>Genome analysis of Parmales, the sister group of diatoms, reveals the evolutionary specialization of diatoms from phago-mixotrophs to photoautotrophs.</title>
        <authorList>
            <person name="Ban H."/>
            <person name="Sato S."/>
            <person name="Yoshikawa S."/>
            <person name="Yamada K."/>
            <person name="Nakamura Y."/>
            <person name="Ichinomiya M."/>
            <person name="Sato N."/>
            <person name="Blanc-Mathieu R."/>
            <person name="Endo H."/>
            <person name="Kuwata A."/>
            <person name="Ogata H."/>
        </authorList>
    </citation>
    <scope>NUCLEOTIDE SEQUENCE [LARGE SCALE GENOMIC DNA]</scope>
</reference>
<sequence length="1184" mass="134453">MDTIWFEALHEYLQSDEWYQTIFVEISENILNNMLDNLGGSLELLGQALDEHASLPPSGPRDNMRKEMINLLLTFDSFPHFCSMMASKSGKQDYYDANPQPMRAARLPSYDPDDLNKLTQMGFPTDSCVNALQQSDGNFDEALQFLFDNPPPSPREEANPAPSAPAIPAHDTSSLTSDDFFRSTRPSGLHHGSSIAEIYAASFPVQCDYARTVLAESKPSHLIPWAKQAIELQEEAPRNADWTSPTPALRKALDMVQAALSRCEHSANQADIESSVSQMKKKDEDRRRRNSSLGSDLPVTSGGDTAADKATPSEKQLDYMFRRREELVTEIGEQRKRVVAYSKPGAANRISDDTLEELYLFLKEMVHNGEDLDKHKKRIHEYVFSRITSKSGSLVPCLLDLMLLENEDYLLQRNIAKLLNGESIDMNDLSAAGATSPRSQASPSYDNELDALHKANALELENSRKALEAEAERQRRKLQEQLRNKRKQRLQDAPPEEHDTISRAMADEESAALDKLDRRLADRNDRMLEGLQKKHLLVVDTFTNLKRPLNPDELDDINAQIAAELRAQHLKDLAAMRSSVDAERERQKAALQERLRKKRLQKLSNLSPNESPDDVILDIDMEETRELDQIDSKFSRQMRSLTKDPTNNFAATNMGARLNYGSASDGDGDVDWTDHLAKLHKAHCESLSTMEQSLMDEKNRQTSQLQRRLQRLRQKKLEAALKRGASAEELQQIEDECQVFEDRSRKQLEERFAEQLEEIEKGVMTRHDDEVNRLVANTDSDVLHKLAVDSAFDFESAAAALKAAHERDQKEHGEAVETEKERQAQALKEKLRKRREKKRLLLEKEGKLDQSAIDQALLDEELGFKDEQLLEEYVDKDVGKGVMRVLETRGGTRSMTRQDSVDGVGDASSWAWGAEEEKAGESKEGGGGAPPKQNAEVNGDDDFESRKKEILDKHSKGTAELIDRLKSGRTSSHEKLQEKLRAKRAKRLQALKDEGAGGAQVEEAEKELAEEELKERIQNDRMLTMAEHKALEELSGGAEDGEINTYELLDEIHSDFKDERENMHKQMQDEKERQKSDVARKRKERKDAKKKEQQRKDAEKRAGEKEDVLLDMSDEEEEAEDLEAAVSKIKNAHEESRQTLEMMMQMEQARQKQALQQRLMKKRAERRRNSMVALSPVQPPAGHK</sequence>
<evidence type="ECO:0000313" key="5">
    <source>
        <dbReference type="Proteomes" id="UP001165060"/>
    </source>
</evidence>
<evidence type="ECO:0000313" key="4">
    <source>
        <dbReference type="EMBL" id="GMI20125.1"/>
    </source>
</evidence>
<feature type="compositionally biased region" description="Acidic residues" evidence="2">
    <location>
        <begin position="1112"/>
        <end position="1123"/>
    </location>
</feature>
<dbReference type="SUPFAM" id="SSF46934">
    <property type="entry name" value="UBA-like"/>
    <property type="match status" value="1"/>
</dbReference>
<dbReference type="EMBL" id="BRYB01001193">
    <property type="protein sequence ID" value="GMI20125.1"/>
    <property type="molecule type" value="Genomic_DNA"/>
</dbReference>
<feature type="region of interest" description="Disordered" evidence="2">
    <location>
        <begin position="266"/>
        <end position="315"/>
    </location>
</feature>
<comment type="caution">
    <text evidence="4">The sequence shown here is derived from an EMBL/GenBank/DDBJ whole genome shotgun (WGS) entry which is preliminary data.</text>
</comment>
<protein>
    <recommendedName>
        <fullName evidence="3">UBA domain-containing protein</fullName>
    </recommendedName>
</protein>
<feature type="compositionally biased region" description="Basic and acidic residues" evidence="2">
    <location>
        <begin position="469"/>
        <end position="483"/>
    </location>
</feature>
<dbReference type="PROSITE" id="PS50030">
    <property type="entry name" value="UBA"/>
    <property type="match status" value="1"/>
</dbReference>
<feature type="coiled-coil region" evidence="1">
    <location>
        <begin position="695"/>
        <end position="750"/>
    </location>
</feature>
<dbReference type="InterPro" id="IPR015940">
    <property type="entry name" value="UBA"/>
</dbReference>
<dbReference type="InterPro" id="IPR009060">
    <property type="entry name" value="UBA-like_sf"/>
</dbReference>
<proteinExistence type="predicted"/>
<feature type="region of interest" description="Disordered" evidence="2">
    <location>
        <begin position="889"/>
        <end position="959"/>
    </location>
</feature>
<dbReference type="SMART" id="SM00165">
    <property type="entry name" value="UBA"/>
    <property type="match status" value="1"/>
</dbReference>
<gene>
    <name evidence="4" type="ORF">TeGR_g3010</name>
</gene>
<feature type="compositionally biased region" description="Low complexity" evidence="2">
    <location>
        <begin position="159"/>
        <end position="169"/>
    </location>
</feature>
<feature type="region of interest" description="Disordered" evidence="2">
    <location>
        <begin position="992"/>
        <end position="1012"/>
    </location>
</feature>
<feature type="compositionally biased region" description="Polar residues" evidence="2">
    <location>
        <begin position="266"/>
        <end position="278"/>
    </location>
</feature>
<accession>A0ABQ6M5Y0</accession>
<feature type="region of interest" description="Disordered" evidence="2">
    <location>
        <begin position="469"/>
        <end position="499"/>
    </location>
</feature>